<dbReference type="EMBL" id="BMAC01000815">
    <property type="protein sequence ID" value="GFQ03286.1"/>
    <property type="molecule type" value="Genomic_DNA"/>
</dbReference>
<evidence type="ECO:0000313" key="2">
    <source>
        <dbReference type="Proteomes" id="UP000653305"/>
    </source>
</evidence>
<proteinExistence type="predicted"/>
<protein>
    <submittedName>
        <fullName evidence="1">Uncharacterized protein</fullName>
    </submittedName>
</protein>
<keyword evidence="2" id="KW-1185">Reference proteome</keyword>
<accession>A0A830D806</accession>
<gene>
    <name evidence="1" type="ORF">PHJA_002472400</name>
</gene>
<reference evidence="1" key="1">
    <citation type="submission" date="2020-07" db="EMBL/GenBank/DDBJ databases">
        <title>Ethylene signaling mediates host invasion by parasitic plants.</title>
        <authorList>
            <person name="Yoshida S."/>
        </authorList>
    </citation>
    <scope>NUCLEOTIDE SEQUENCE</scope>
    <source>
        <strain evidence="1">Okayama</strain>
    </source>
</reference>
<evidence type="ECO:0000313" key="1">
    <source>
        <dbReference type="EMBL" id="GFQ03286.1"/>
    </source>
</evidence>
<name>A0A830D806_9LAMI</name>
<organism evidence="1 2">
    <name type="scientific">Phtheirospermum japonicum</name>
    <dbReference type="NCBI Taxonomy" id="374723"/>
    <lineage>
        <taxon>Eukaryota</taxon>
        <taxon>Viridiplantae</taxon>
        <taxon>Streptophyta</taxon>
        <taxon>Embryophyta</taxon>
        <taxon>Tracheophyta</taxon>
        <taxon>Spermatophyta</taxon>
        <taxon>Magnoliopsida</taxon>
        <taxon>eudicotyledons</taxon>
        <taxon>Gunneridae</taxon>
        <taxon>Pentapetalae</taxon>
        <taxon>asterids</taxon>
        <taxon>lamiids</taxon>
        <taxon>Lamiales</taxon>
        <taxon>Orobanchaceae</taxon>
        <taxon>Orobanchaceae incertae sedis</taxon>
        <taxon>Phtheirospermum</taxon>
    </lineage>
</organism>
<dbReference type="Proteomes" id="UP000653305">
    <property type="component" value="Unassembled WGS sequence"/>
</dbReference>
<dbReference type="AlphaFoldDB" id="A0A830D806"/>
<sequence>MVSPAPLNFGAAPNRSELIGADPFDNAIHKYLIVQTFRARVRHLPLEQSTNPTPHTRHLGLQFQNWEFYGEGVLFMSFVLSREGATGSMERLRFSVVNLVAAAESLLAKTTKLTKLKPTFWD</sequence>
<comment type="caution">
    <text evidence="1">The sequence shown here is derived from an EMBL/GenBank/DDBJ whole genome shotgun (WGS) entry which is preliminary data.</text>
</comment>